<dbReference type="Proteomes" id="UP000295662">
    <property type="component" value="Unassembled WGS sequence"/>
</dbReference>
<dbReference type="Gene3D" id="2.160.20.20">
    <property type="match status" value="1"/>
</dbReference>
<protein>
    <submittedName>
        <fullName evidence="2">Putative secreted protein with PEP-CTERM sorting signal</fullName>
    </submittedName>
</protein>
<proteinExistence type="predicted"/>
<dbReference type="InterPro" id="IPR013425">
    <property type="entry name" value="Autotrns_rpt"/>
</dbReference>
<evidence type="ECO:0000256" key="1">
    <source>
        <dbReference type="ARBA" id="ARBA00022729"/>
    </source>
</evidence>
<name>A0A4R7SS86_9BACT</name>
<reference evidence="2 3" key="1">
    <citation type="submission" date="2019-03" db="EMBL/GenBank/DDBJ databases">
        <title>Genomic Encyclopedia of Archaeal and Bacterial Type Strains, Phase II (KMG-II): from individual species to whole genera.</title>
        <authorList>
            <person name="Goeker M."/>
        </authorList>
    </citation>
    <scope>NUCLEOTIDE SEQUENCE [LARGE SCALE GENOMIC DNA]</scope>
    <source>
        <strain evidence="2 3">ATCC 25309</strain>
    </source>
</reference>
<comment type="caution">
    <text evidence="2">The sequence shown here is derived from an EMBL/GenBank/DDBJ whole genome shotgun (WGS) entry which is preliminary data.</text>
</comment>
<keyword evidence="3" id="KW-1185">Reference proteome</keyword>
<dbReference type="NCBIfam" id="TIGR02601">
    <property type="entry name" value="autotrns_rpt"/>
    <property type="match status" value="8"/>
</dbReference>
<dbReference type="SUPFAM" id="SSF51126">
    <property type="entry name" value="Pectin lyase-like"/>
    <property type="match status" value="6"/>
</dbReference>
<dbReference type="EMBL" id="SOCA01000001">
    <property type="protein sequence ID" value="TDU81529.1"/>
    <property type="molecule type" value="Genomic_DNA"/>
</dbReference>
<dbReference type="InterPro" id="IPR013424">
    <property type="entry name" value="Ice-binding_C"/>
</dbReference>
<organism evidence="2 3">
    <name type="scientific">Prosthecobacter fusiformis</name>
    <dbReference type="NCBI Taxonomy" id="48464"/>
    <lineage>
        <taxon>Bacteria</taxon>
        <taxon>Pseudomonadati</taxon>
        <taxon>Verrucomicrobiota</taxon>
        <taxon>Verrucomicrobiia</taxon>
        <taxon>Verrucomicrobiales</taxon>
        <taxon>Verrucomicrobiaceae</taxon>
        <taxon>Prosthecobacter</taxon>
    </lineage>
</organism>
<accession>A0A4R7SS86</accession>
<sequence>MCATILSHYRAGRGGSGELWGGPPQMKLISRFAILVFGLQLSGSFLNAQSVWNVTTGNWNVAANWLPATLPVSANDLHLKFNATGSYVSTNNLGPFTLNRLTVNNTGNGTLTLAASTGNTLTFAGANPTLDITGTALFTGLLAGNATITKTGSGTFIHDSLNADFTGTLIINEGRFMNRSETNTVTNFTPAAIIVNNGGTYQFGNIGAGNPDLPISTYITANEGGLVSWQETQTFGGFHLLGGTLSLTSGTATANGLAAQSWTHGNVTGNAYTGTIYNMAGTAPINKTTSGTVTISGAVAMTNQGGLNIMEGTVIMSHATNLANAPLSLGGSGTTGTLEYQGGTGSQTGALTRASGGSGFVKVTQPTTILTLSGNQTGSGSLTKTGPGTLNLTGTLSGTGFTLVSEGTLRVNPGTAMGGFFLNSGTTLAVNAGSVSSEFSVPTLSLSTGTLLLELNTASVPSNSLVTVRNSSAFTFSDGATIRVTNAQNFANGTYTLLDYESGSPIESGLNLHLAGRTLGSLIYDTENTRIQMAITGTDTLKWSGAVSSAWDTGSAANVGGTQNWQLVTGGTATNFISTDTVRFDDTAANKSVQIAGTVLPFSITVDTAAEYSFSGTGKISGSTLLRKLGTGTLILATDNDYTGATSVTAGTLQLGDGGTQGSFTSALSLTASTLAFNRSADFTFDNVVNLTNSNTIRQNGTGTVTLNSRLSVGSNTLTFDGSGIIDIMGPISGTGTINKNGTGQLNLLGDVGFTGTLNINGGILQLTDDGAGGDLDAKSIVVNNGGTFIFGGSGNPDLPTTTVVTVNAGGLYNMRTGESYGGFILNGGEYRITSASAAVNSTGEAAAIGDVVFDLRSGTITTELTGTATGALVQGGGGVLAKTTSGTVTLTGTAAIHSALALQIREGTLSMPTVSVPTTGTVVDGTGTPLANIVFGTATTEGTLQIHSAGSATSSRNISVALGGGRVDVVEAATALTFSGAITGSGTLTKTGAGTLSLTGSLGSTGLTTVNEGILRIKPGTVTGALGASGSGVLAVGNGSLAVTLNVPALDLADGSTLQLELASSTLPGVTLANVTGTDGLTLAGDVTLRVTNSQPFANGLYTLIDYAGSSITSGFDLRLAGRTAATLIYNTADTQIQMNVTGTDTIKWTGAVNSTWDEGTEANVGGTQNWKLNTGGTATNYIVRDTVLFDDTAANRTVQLDVAVQPLSVTVNTASEYQFVGTGKISGSTSLTKSGVGTLVLATNNDYTGGTTVTGGSLQLGNGGTQGSIAGALSLTNSTLTFNRSDDITFANAVTLTGSNTIRQNGAGTVRLNSTLALGLNTLTFDGTGTLDMVGGITGSGIINKNGTGQLTLLGNHNFTGTLNINGGIVQLTDRGAAGDIDAVSIVVNNGGTFIFGPDANPDLPTSTFITINTGGLFEIFTGESYGGFILNGGEYRASSANSGGTAANVGDIIFDLRSGSLTASGTGGALSQGGGGVLAKTTSGTVTVGSGTTFGSSMPVQIREGILAMQSSSVPATGTTFTTGVLAKIEFGTATTQGTLQIQGTGTSSTSRGITVAAGGGRVDIVESGNALTFTGAVSGTGPLIKSGAGTLNINGAFNSTGSLSVTGGTLRLKPTAVASSLSLSNGTMLAVNSDAVITSLSVPTLTLAGGSTLAFELNSSTLPTIPLISVTGSNGLTRTGMSDTLLYLTNNSVLANGVYRLLDYAGTAITSGYTLQVAGRYTGTLNYDTANTQITATITKGEDIRWTGAVSGDWDAGTAVNVGGTQNWITNTSLASTNFVSTDVVYFTDTASTFNVNLTSALLPGSVFVNSTSSYTFGGAGKITGLTTLAKSGTGTLTLTTDNDYTGATTVSAGKLQLGAGGTTGSITSPVTLSGGALIFNRSDAVTHSGAISVTANTSASSSAPGSIQIIGSGDVTLSGIISGAATRPLQMDGSGTLFLRGVNTFTGLTIINSGTVSVASTTALGNAAADVLINGGTLQLTASTLGNVNNTATGRTITIGASGGTLDFRVNQTFGGNGFAGSGDLIKIGSGRLQVSSSTSAFAGSIDIREGSLLLTGNVLPRATNMTIQSGAQLIINDDVAGTWTLATNGKFTFNGDGGGEGVLRQYNAGVEDAPEVFTSAFDKEVVLNSASTLISTEAINGTISFTGNVTGVGGLTKKGPGTLLLTGGANSYQGGTLINAGTLIIANTTGSGTGSGQVVIGSGGRLMGTGSISGDTTLRSGATLQGGTAAARGTLTFTGQTRLENGSKTDFRLTADGSNDKLVFNILTIDSNASLRILLNYAAEEGDIFDLFDWTSLGALSDTNWVNNLDFSNAILADGLKWDTTLFNSSGILSVTIIPEPSRALLLLGGMMGLLFRRRRRE</sequence>
<dbReference type="InterPro" id="IPR012332">
    <property type="entry name" value="Autotransporter_pectin_lyase_C"/>
</dbReference>
<dbReference type="InterPro" id="IPR051551">
    <property type="entry name" value="Autotransporter_adhesion"/>
</dbReference>
<dbReference type="PANTHER" id="PTHR35037">
    <property type="entry name" value="C-TERMINAL REGION OF AIDA-LIKE PROTEIN"/>
    <property type="match status" value="1"/>
</dbReference>
<dbReference type="NCBIfam" id="TIGR02595">
    <property type="entry name" value="PEP_CTERM"/>
    <property type="match status" value="1"/>
</dbReference>
<keyword evidence="1" id="KW-0732">Signal</keyword>
<evidence type="ECO:0000313" key="3">
    <source>
        <dbReference type="Proteomes" id="UP000295662"/>
    </source>
</evidence>
<gene>
    <name evidence="2" type="ORF">EI77_00839</name>
</gene>
<dbReference type="InterPro" id="IPR011050">
    <property type="entry name" value="Pectin_lyase_fold/virulence"/>
</dbReference>
<evidence type="ECO:0000313" key="2">
    <source>
        <dbReference type="EMBL" id="TDU81529.1"/>
    </source>
</evidence>
<dbReference type="Pfam" id="PF12951">
    <property type="entry name" value="PATR"/>
    <property type="match status" value="12"/>
</dbReference>
<dbReference type="PANTHER" id="PTHR35037:SF3">
    <property type="entry name" value="C-TERMINAL REGION OF AIDA-LIKE PROTEIN"/>
    <property type="match status" value="1"/>
</dbReference>